<evidence type="ECO:0000313" key="7">
    <source>
        <dbReference type="Proteomes" id="UP000236630"/>
    </source>
</evidence>
<dbReference type="SUPFAM" id="SSF101941">
    <property type="entry name" value="NAC domain"/>
    <property type="match status" value="1"/>
</dbReference>
<evidence type="ECO:0000256" key="1">
    <source>
        <dbReference type="ARBA" id="ARBA00023015"/>
    </source>
</evidence>
<keyword evidence="2" id="KW-0238">DNA-binding</keyword>
<evidence type="ECO:0000259" key="5">
    <source>
        <dbReference type="PROSITE" id="PS51005"/>
    </source>
</evidence>
<comment type="caution">
    <text evidence="6">The sequence shown here is derived from an EMBL/GenBank/DDBJ whole genome shotgun (WGS) entry which is preliminary data.</text>
</comment>
<reference evidence="6 7" key="1">
    <citation type="journal article" date="2017" name="Front. Genet.">
        <title>Draft sequencing of the heterozygous diploid genome of Satsuma (Citrus unshiu Marc.) using a hybrid assembly approach.</title>
        <authorList>
            <person name="Shimizu T."/>
            <person name="Tanizawa Y."/>
            <person name="Mochizuki T."/>
            <person name="Nagasaki H."/>
            <person name="Yoshioka T."/>
            <person name="Toyoda A."/>
            <person name="Fujiyama A."/>
            <person name="Kaminuma E."/>
            <person name="Nakamura Y."/>
        </authorList>
    </citation>
    <scope>NUCLEOTIDE SEQUENCE [LARGE SCALE GENOMIC DNA]</scope>
    <source>
        <strain evidence="7">cv. Miyagawa wase</strain>
    </source>
</reference>
<name>A0A2H5NWH1_CITUN</name>
<dbReference type="GO" id="GO:0003677">
    <property type="term" value="F:DNA binding"/>
    <property type="evidence" value="ECO:0007669"/>
    <property type="project" value="UniProtKB-KW"/>
</dbReference>
<dbReference type="EMBL" id="BDQV01000022">
    <property type="protein sequence ID" value="GAY44165.1"/>
    <property type="molecule type" value="Genomic_DNA"/>
</dbReference>
<dbReference type="STRING" id="55188.A0A2H5NWH1"/>
<protein>
    <recommendedName>
        <fullName evidence="5">NAC domain-containing protein</fullName>
    </recommendedName>
</protein>
<dbReference type="Pfam" id="PF02365">
    <property type="entry name" value="NAM"/>
    <property type="match status" value="1"/>
</dbReference>
<gene>
    <name evidence="6" type="ORF">CUMW_080180</name>
</gene>
<dbReference type="InterPro" id="IPR036093">
    <property type="entry name" value="NAC_dom_sf"/>
</dbReference>
<proteinExistence type="predicted"/>
<evidence type="ECO:0000313" key="6">
    <source>
        <dbReference type="EMBL" id="GAY44165.1"/>
    </source>
</evidence>
<dbReference type="AlphaFoldDB" id="A0A2H5NWH1"/>
<dbReference type="Gene3D" id="2.170.150.80">
    <property type="entry name" value="NAC domain"/>
    <property type="match status" value="1"/>
</dbReference>
<dbReference type="Proteomes" id="UP000236630">
    <property type="component" value="Unassembled WGS sequence"/>
</dbReference>
<dbReference type="InterPro" id="IPR003441">
    <property type="entry name" value="NAC-dom"/>
</dbReference>
<keyword evidence="7" id="KW-1185">Reference proteome</keyword>
<keyword evidence="1" id="KW-0805">Transcription regulation</keyword>
<evidence type="ECO:0000256" key="3">
    <source>
        <dbReference type="ARBA" id="ARBA00023163"/>
    </source>
</evidence>
<dbReference type="SMR" id="A0A2H5NWH1"/>
<feature type="domain" description="NAC" evidence="5">
    <location>
        <begin position="44"/>
        <end position="202"/>
    </location>
</feature>
<dbReference type="GO" id="GO:0006355">
    <property type="term" value="P:regulation of DNA-templated transcription"/>
    <property type="evidence" value="ECO:0007669"/>
    <property type="project" value="InterPro"/>
</dbReference>
<dbReference type="PANTHER" id="PTHR31744">
    <property type="entry name" value="PROTEIN CUP-SHAPED COTYLEDON 2-RELATED"/>
    <property type="match status" value="1"/>
</dbReference>
<keyword evidence="4" id="KW-0539">Nucleus</keyword>
<evidence type="ECO:0000256" key="2">
    <source>
        <dbReference type="ARBA" id="ARBA00023125"/>
    </source>
</evidence>
<sequence>MSSSLPPASSSSNKILELEEQRSSALKSFNSKNRGRIDFEDGYVPVGIRFFPRDHQVIQPYLLSKILGTKHTPLYPIKDMDLSTFDPNDVVFDERCRANETYFYAWLVNKRGKGMVQRVVTKRGYWEADGVDVPVYSDREMKVMVGFKKNWTFYLGTEPEGQKSAWSMTEYRVNPRLIPADQMNDDVKTRIVSYAVCKITKA</sequence>
<organism evidence="6 7">
    <name type="scientific">Citrus unshiu</name>
    <name type="common">Satsuma mandarin</name>
    <name type="synonym">Citrus nobilis var. unshiu</name>
    <dbReference type="NCBI Taxonomy" id="55188"/>
    <lineage>
        <taxon>Eukaryota</taxon>
        <taxon>Viridiplantae</taxon>
        <taxon>Streptophyta</taxon>
        <taxon>Embryophyta</taxon>
        <taxon>Tracheophyta</taxon>
        <taxon>Spermatophyta</taxon>
        <taxon>Magnoliopsida</taxon>
        <taxon>eudicotyledons</taxon>
        <taxon>Gunneridae</taxon>
        <taxon>Pentapetalae</taxon>
        <taxon>rosids</taxon>
        <taxon>malvids</taxon>
        <taxon>Sapindales</taxon>
        <taxon>Rutaceae</taxon>
        <taxon>Aurantioideae</taxon>
        <taxon>Citrus</taxon>
    </lineage>
</organism>
<evidence type="ECO:0000256" key="4">
    <source>
        <dbReference type="ARBA" id="ARBA00023242"/>
    </source>
</evidence>
<dbReference type="PANTHER" id="PTHR31744:SF62">
    <property type="entry name" value="NAC DOMAIN-CONTAINING PROTEIN 77"/>
    <property type="match status" value="1"/>
</dbReference>
<dbReference type="PROSITE" id="PS51005">
    <property type="entry name" value="NAC"/>
    <property type="match status" value="1"/>
</dbReference>
<keyword evidence="3" id="KW-0804">Transcription</keyword>
<accession>A0A2H5NWH1</accession>